<evidence type="ECO:0000256" key="8">
    <source>
        <dbReference type="ARBA" id="ARBA00047883"/>
    </source>
</evidence>
<feature type="binding site" evidence="9">
    <location>
        <position position="95"/>
    </location>
    <ligand>
        <name>Mg(2+)</name>
        <dbReference type="ChEBI" id="CHEBI:18420"/>
    </ligand>
</feature>
<comment type="caution">
    <text evidence="13">The sequence shown here is derived from an EMBL/GenBank/DDBJ whole genome shotgun (WGS) entry which is preliminary data.</text>
</comment>
<dbReference type="Proteomes" id="UP001275932">
    <property type="component" value="Unassembled WGS sequence"/>
</dbReference>
<gene>
    <name evidence="9 13" type="primary">thiE</name>
    <name evidence="13" type="ORF">MOX91_05625</name>
</gene>
<feature type="binding site" evidence="9">
    <location>
        <begin position="142"/>
        <end position="144"/>
    </location>
    <ligand>
        <name>2-[(2R,5Z)-2-carboxy-4-methylthiazol-5(2H)-ylidene]ethyl phosphate</name>
        <dbReference type="ChEBI" id="CHEBI:62899"/>
    </ligand>
</feature>
<evidence type="ECO:0000256" key="3">
    <source>
        <dbReference type="ARBA" id="ARBA00022723"/>
    </source>
</evidence>
<dbReference type="InterPro" id="IPR022998">
    <property type="entry name" value="ThiamineP_synth_TenI"/>
</dbReference>
<dbReference type="NCBIfam" id="TIGR00693">
    <property type="entry name" value="thiE"/>
    <property type="match status" value="1"/>
</dbReference>
<keyword evidence="5 9" id="KW-0784">Thiamine biosynthesis</keyword>
<evidence type="ECO:0000256" key="11">
    <source>
        <dbReference type="RuleBase" id="RU004253"/>
    </source>
</evidence>
<keyword evidence="2 9" id="KW-0808">Transferase</keyword>
<dbReference type="PANTHER" id="PTHR20857:SF15">
    <property type="entry name" value="THIAMINE-PHOSPHATE SYNTHASE"/>
    <property type="match status" value="1"/>
</dbReference>
<dbReference type="HAMAP" id="MF_00097">
    <property type="entry name" value="TMP_synthase"/>
    <property type="match status" value="1"/>
</dbReference>
<feature type="binding site" evidence="9">
    <location>
        <position position="76"/>
    </location>
    <ligand>
        <name>Mg(2+)</name>
        <dbReference type="ChEBI" id="CHEBI:18420"/>
    </ligand>
</feature>
<evidence type="ECO:0000259" key="12">
    <source>
        <dbReference type="Pfam" id="PF02581"/>
    </source>
</evidence>
<dbReference type="InterPro" id="IPR036206">
    <property type="entry name" value="ThiamineP_synth_sf"/>
</dbReference>
<keyword evidence="14" id="KW-1185">Reference proteome</keyword>
<comment type="catalytic activity">
    <reaction evidence="6 9 10">
        <text>4-methyl-5-(2-phosphooxyethyl)-thiazole + 4-amino-2-methyl-5-(diphosphooxymethyl)pyrimidine + H(+) = thiamine phosphate + diphosphate</text>
        <dbReference type="Rhea" id="RHEA:22328"/>
        <dbReference type="ChEBI" id="CHEBI:15378"/>
        <dbReference type="ChEBI" id="CHEBI:33019"/>
        <dbReference type="ChEBI" id="CHEBI:37575"/>
        <dbReference type="ChEBI" id="CHEBI:57841"/>
        <dbReference type="ChEBI" id="CHEBI:58296"/>
        <dbReference type="EC" id="2.5.1.3"/>
    </reaction>
</comment>
<dbReference type="EC" id="2.5.1.3" evidence="9"/>
<reference evidence="13 14" key="1">
    <citation type="submission" date="2022-03" db="EMBL/GenBank/DDBJ databases">
        <title>Novel taxa within the pig intestine.</title>
        <authorList>
            <person name="Wylensek D."/>
            <person name="Bishof K."/>
            <person name="Afrizal A."/>
            <person name="Clavel T."/>
        </authorList>
    </citation>
    <scope>NUCLEOTIDE SEQUENCE [LARGE SCALE GENOMIC DNA]</scope>
    <source>
        <strain evidence="13 14">CLA-KB-P66</strain>
    </source>
</reference>
<comment type="similarity">
    <text evidence="9 10">Belongs to the thiamine-phosphate synthase family.</text>
</comment>
<evidence type="ECO:0000256" key="4">
    <source>
        <dbReference type="ARBA" id="ARBA00022842"/>
    </source>
</evidence>
<name>A0ABU4WHC0_9BACT</name>
<comment type="catalytic activity">
    <reaction evidence="7 9 10">
        <text>2-(2-carboxy-4-methylthiazol-5-yl)ethyl phosphate + 4-amino-2-methyl-5-(diphosphooxymethyl)pyrimidine + 2 H(+) = thiamine phosphate + CO2 + diphosphate</text>
        <dbReference type="Rhea" id="RHEA:47848"/>
        <dbReference type="ChEBI" id="CHEBI:15378"/>
        <dbReference type="ChEBI" id="CHEBI:16526"/>
        <dbReference type="ChEBI" id="CHEBI:33019"/>
        <dbReference type="ChEBI" id="CHEBI:37575"/>
        <dbReference type="ChEBI" id="CHEBI:57841"/>
        <dbReference type="ChEBI" id="CHEBI:62890"/>
        <dbReference type="EC" id="2.5.1.3"/>
    </reaction>
</comment>
<comment type="pathway">
    <text evidence="1 9 11">Cofactor biosynthesis; thiamine diphosphate biosynthesis; thiamine phosphate from 4-amino-2-methyl-5-diphosphomethylpyrimidine and 4-methyl-5-(2-phosphoethyl)-thiazole: step 1/1.</text>
</comment>
<evidence type="ECO:0000256" key="1">
    <source>
        <dbReference type="ARBA" id="ARBA00005165"/>
    </source>
</evidence>
<dbReference type="PANTHER" id="PTHR20857">
    <property type="entry name" value="THIAMINE-PHOSPHATE PYROPHOSPHORYLASE"/>
    <property type="match status" value="1"/>
</dbReference>
<feature type="binding site" evidence="9">
    <location>
        <begin position="42"/>
        <end position="46"/>
    </location>
    <ligand>
        <name>4-amino-2-methyl-5-(diphosphooxymethyl)pyrimidine</name>
        <dbReference type="ChEBI" id="CHEBI:57841"/>
    </ligand>
</feature>
<dbReference type="InterPro" id="IPR013785">
    <property type="entry name" value="Aldolase_TIM"/>
</dbReference>
<sequence>MDLKQKLRESVFYGILDTGYVAKDMMFEKCKQLIDGGCGLIQLRAKKETHLEREKIAEEILPLFRSENAPIFIINDDIELAMQIDIAGLHIGQDDMPPEMAREFLGKNKVLGLSTHSIEQAKNADTLSDILDYFAVGPLFATQTKPGRIPVGLELASEVKAMRPKLPWFCIGGVNLNTVESVAKSGAERIVAVSDVLKPEDTASAVRELTQKFLHHKTA</sequence>
<feature type="binding site" evidence="9">
    <location>
        <position position="145"/>
    </location>
    <ligand>
        <name>4-amino-2-methyl-5-(diphosphooxymethyl)pyrimidine</name>
        <dbReference type="ChEBI" id="CHEBI:57841"/>
    </ligand>
</feature>
<accession>A0ABU4WHC0</accession>
<evidence type="ECO:0000256" key="10">
    <source>
        <dbReference type="RuleBase" id="RU003826"/>
    </source>
</evidence>
<feature type="binding site" evidence="9">
    <location>
        <position position="75"/>
    </location>
    <ligand>
        <name>4-amino-2-methyl-5-(diphosphooxymethyl)pyrimidine</name>
        <dbReference type="ChEBI" id="CHEBI:57841"/>
    </ligand>
</feature>
<keyword evidence="4 9" id="KW-0460">Magnesium</keyword>
<dbReference type="GO" id="GO:0004789">
    <property type="term" value="F:thiamine-phosphate diphosphorylase activity"/>
    <property type="evidence" value="ECO:0007669"/>
    <property type="project" value="UniProtKB-EC"/>
</dbReference>
<dbReference type="Pfam" id="PF02581">
    <property type="entry name" value="TMP-TENI"/>
    <property type="match status" value="1"/>
</dbReference>
<dbReference type="EMBL" id="JALBUT010000005">
    <property type="protein sequence ID" value="MDX8415658.1"/>
    <property type="molecule type" value="Genomic_DNA"/>
</dbReference>
<protein>
    <recommendedName>
        <fullName evidence="9">Thiamine-phosphate synthase</fullName>
        <shortName evidence="9">TP synthase</shortName>
        <shortName evidence="9">TPS</shortName>
        <ecNumber evidence="9">2.5.1.3</ecNumber>
    </recommendedName>
    <alternativeName>
        <fullName evidence="9">Thiamine-phosphate pyrophosphorylase</fullName>
        <shortName evidence="9">TMP pyrophosphorylase</shortName>
        <shortName evidence="9">TMP-PPase</shortName>
    </alternativeName>
</protein>
<comment type="cofactor">
    <cofactor evidence="9">
        <name>Mg(2+)</name>
        <dbReference type="ChEBI" id="CHEBI:18420"/>
    </cofactor>
    <text evidence="9">Binds 1 Mg(2+) ion per subunit.</text>
</comment>
<dbReference type="SUPFAM" id="SSF51391">
    <property type="entry name" value="Thiamin phosphate synthase"/>
    <property type="match status" value="1"/>
</dbReference>
<feature type="domain" description="Thiamine phosphate synthase/TenI" evidence="12">
    <location>
        <begin position="13"/>
        <end position="195"/>
    </location>
</feature>
<evidence type="ECO:0000313" key="13">
    <source>
        <dbReference type="EMBL" id="MDX8415658.1"/>
    </source>
</evidence>
<dbReference type="CDD" id="cd00564">
    <property type="entry name" value="TMP_TenI"/>
    <property type="match status" value="1"/>
</dbReference>
<comment type="catalytic activity">
    <reaction evidence="8 9 10">
        <text>2-[(2R,5Z)-2-carboxy-4-methylthiazol-5(2H)-ylidene]ethyl phosphate + 4-amino-2-methyl-5-(diphosphooxymethyl)pyrimidine + 2 H(+) = thiamine phosphate + CO2 + diphosphate</text>
        <dbReference type="Rhea" id="RHEA:47844"/>
        <dbReference type="ChEBI" id="CHEBI:15378"/>
        <dbReference type="ChEBI" id="CHEBI:16526"/>
        <dbReference type="ChEBI" id="CHEBI:33019"/>
        <dbReference type="ChEBI" id="CHEBI:37575"/>
        <dbReference type="ChEBI" id="CHEBI:57841"/>
        <dbReference type="ChEBI" id="CHEBI:62899"/>
        <dbReference type="EC" id="2.5.1.3"/>
    </reaction>
</comment>
<evidence type="ECO:0000256" key="2">
    <source>
        <dbReference type="ARBA" id="ARBA00022679"/>
    </source>
</evidence>
<feature type="binding site" evidence="9">
    <location>
        <position position="173"/>
    </location>
    <ligand>
        <name>2-[(2R,5Z)-2-carboxy-4-methylthiazol-5(2H)-ylidene]ethyl phosphate</name>
        <dbReference type="ChEBI" id="CHEBI:62899"/>
    </ligand>
</feature>
<comment type="function">
    <text evidence="9">Condenses 4-methyl-5-(beta-hydroxyethyl)thiazole monophosphate (THZ-P) and 2-methyl-4-amino-5-hydroxymethyl pyrimidine pyrophosphate (HMP-PP) to form thiamine monophosphate (TMP).</text>
</comment>
<dbReference type="RefSeq" id="WP_370397104.1">
    <property type="nucleotide sequence ID" value="NZ_JALBUT010000005.1"/>
</dbReference>
<organism evidence="13 14">
    <name type="scientific">Intestinicryptomonas porci</name>
    <dbReference type="NCBI Taxonomy" id="2926320"/>
    <lineage>
        <taxon>Bacteria</taxon>
        <taxon>Pseudomonadati</taxon>
        <taxon>Verrucomicrobiota</taxon>
        <taxon>Opitutia</taxon>
        <taxon>Opitutales</taxon>
        <taxon>Intestinicryptomonaceae</taxon>
        <taxon>Intestinicryptomonas</taxon>
    </lineage>
</organism>
<evidence type="ECO:0000256" key="9">
    <source>
        <dbReference type="HAMAP-Rule" id="MF_00097"/>
    </source>
</evidence>
<evidence type="ECO:0000256" key="7">
    <source>
        <dbReference type="ARBA" id="ARBA00047851"/>
    </source>
</evidence>
<evidence type="ECO:0000256" key="6">
    <source>
        <dbReference type="ARBA" id="ARBA00047334"/>
    </source>
</evidence>
<keyword evidence="3 9" id="KW-0479">Metal-binding</keyword>
<proteinExistence type="inferred from homology"/>
<dbReference type="InterPro" id="IPR034291">
    <property type="entry name" value="TMP_synthase"/>
</dbReference>
<dbReference type="Gene3D" id="3.20.20.70">
    <property type="entry name" value="Aldolase class I"/>
    <property type="match status" value="1"/>
</dbReference>
<feature type="binding site" evidence="9">
    <location>
        <begin position="193"/>
        <end position="194"/>
    </location>
    <ligand>
        <name>2-[(2R,5Z)-2-carboxy-4-methylthiazol-5(2H)-ylidene]ethyl phosphate</name>
        <dbReference type="ChEBI" id="CHEBI:62899"/>
    </ligand>
</feature>
<evidence type="ECO:0000256" key="5">
    <source>
        <dbReference type="ARBA" id="ARBA00022977"/>
    </source>
</evidence>
<feature type="binding site" evidence="9">
    <location>
        <position position="114"/>
    </location>
    <ligand>
        <name>4-amino-2-methyl-5-(diphosphooxymethyl)pyrimidine</name>
        <dbReference type="ChEBI" id="CHEBI:57841"/>
    </ligand>
</feature>
<evidence type="ECO:0000313" key="14">
    <source>
        <dbReference type="Proteomes" id="UP001275932"/>
    </source>
</evidence>